<name>A0ACD0P2L1_9BASI</name>
<reference evidence="1 2" key="1">
    <citation type="journal article" date="2018" name="Mol. Biol. Evol.">
        <title>Broad Genomic Sampling Reveals a Smut Pathogenic Ancestry of the Fungal Clade Ustilaginomycotina.</title>
        <authorList>
            <person name="Kijpornyongpan T."/>
            <person name="Mondo S.J."/>
            <person name="Barry K."/>
            <person name="Sandor L."/>
            <person name="Lee J."/>
            <person name="Lipzen A."/>
            <person name="Pangilinan J."/>
            <person name="LaButti K."/>
            <person name="Hainaut M."/>
            <person name="Henrissat B."/>
            <person name="Grigoriev I.V."/>
            <person name="Spatafora J.W."/>
            <person name="Aime M.C."/>
        </authorList>
    </citation>
    <scope>NUCLEOTIDE SEQUENCE [LARGE SCALE GENOMIC DNA]</scope>
    <source>
        <strain evidence="1 2">SA 807</strain>
    </source>
</reference>
<dbReference type="EMBL" id="KZ819784">
    <property type="protein sequence ID" value="PWN52319.1"/>
    <property type="molecule type" value="Genomic_DNA"/>
</dbReference>
<evidence type="ECO:0000313" key="2">
    <source>
        <dbReference type="Proteomes" id="UP000245626"/>
    </source>
</evidence>
<proteinExistence type="predicted"/>
<keyword evidence="2" id="KW-1185">Reference proteome</keyword>
<accession>A0ACD0P2L1</accession>
<organism evidence="1 2">
    <name type="scientific">Violaceomyces palustris</name>
    <dbReference type="NCBI Taxonomy" id="1673888"/>
    <lineage>
        <taxon>Eukaryota</taxon>
        <taxon>Fungi</taxon>
        <taxon>Dikarya</taxon>
        <taxon>Basidiomycota</taxon>
        <taxon>Ustilaginomycotina</taxon>
        <taxon>Ustilaginomycetes</taxon>
        <taxon>Violaceomycetales</taxon>
        <taxon>Violaceomycetaceae</taxon>
        <taxon>Violaceomyces</taxon>
    </lineage>
</organism>
<gene>
    <name evidence="1" type="ORF">IE53DRAFT_5831</name>
</gene>
<sequence length="621" mass="69263">MSWKPSVPLCSALDKESFAYESTVHRWPAILTQCIDSIYQASYALSYSRTNQSEKINEGKVIIEKISGLKHDMSRDRPLEKINVIPGAPGELDDGPSTAIFDELIERENPTWFSASWLFAECYLYRLLRSFFGRSQHWKRFDPFSKSKLQTFKSSGNAITALANTIEGLVEKSKKGEAGPESTEEGREVLFNEMAQMSLWGNATDLSLLTSLSYADLQALQTTGKEQQEARAKFILANDLGKAWGKIKAMKGGRVDFVLDNAGFELVSDMIFGDWLLTTPHVDEVVFHPKNMPWFVSDVCPPDFRHTIESLLEPNFFSRYESDNGNETEARHRSVSRSRQLQADPSLYSYNPSQSAAAATLPAGSRELKMPDDAERGRIPHPEGSMNLKAREGSVDASRGRPPPGARTFQMDPAYFKNARSQTISPSRSYVMDSSSFSSLSIHDERSEDDTRFDPANTHARGRSTTVKDETPSSQTPVQAMARRWVSHLESGRFRLSVPVNTPLGSSTGPLCDFWTEPSSYANMATEAPELVSELQKSGLVIFKGDLNYRKLTSDAVWPTTTPFLDAIGPLSGKFDLLSLRTCKADVCVGLPEGREAELDQVDPKWRVNGKWAVIQFSGRE</sequence>
<protein>
    <submittedName>
        <fullName evidence="1">DUF89-domain-containing protein</fullName>
    </submittedName>
</protein>
<dbReference type="Proteomes" id="UP000245626">
    <property type="component" value="Unassembled WGS sequence"/>
</dbReference>
<evidence type="ECO:0000313" key="1">
    <source>
        <dbReference type="EMBL" id="PWN52319.1"/>
    </source>
</evidence>